<dbReference type="GO" id="GO:0004134">
    <property type="term" value="F:4-alpha-glucanotransferase activity"/>
    <property type="evidence" value="ECO:0007669"/>
    <property type="project" value="UniProtKB-EC"/>
</dbReference>
<dbReference type="NCBIfam" id="NF008274">
    <property type="entry name" value="PRK11052.1"/>
    <property type="match status" value="1"/>
</dbReference>
<dbReference type="InterPro" id="IPR048458">
    <property type="entry name" value="MalQ_N"/>
</dbReference>
<dbReference type="Pfam" id="PF21226">
    <property type="entry name" value="MalQ_N"/>
    <property type="match status" value="1"/>
</dbReference>
<proteinExistence type="inferred from homology"/>
<evidence type="ECO:0000256" key="8">
    <source>
        <dbReference type="ARBA" id="ARBA00031423"/>
    </source>
</evidence>
<dbReference type="PANTHER" id="PTHR32438">
    <property type="entry name" value="4-ALPHA-GLUCANOTRANSFERASE DPE1, CHLOROPLASTIC/AMYLOPLASTIC"/>
    <property type="match status" value="1"/>
</dbReference>
<evidence type="ECO:0000256" key="4">
    <source>
        <dbReference type="ARBA" id="ARBA00020295"/>
    </source>
</evidence>
<sequence length="690" mass="79519">MNRSTKRFQQAGILPYFYDERGLKKVASLQTQQRLFKAFAGNTGTYSAMLPPVKILYENTPHFLKLHRTDLKHNVQGDWRLQLENQQGEIKGKVKRNTLRFPHHLPLGYHNLTLKVGTKNYACRLIVAPKRCYQPPEMEQGKKLWGSFIQLYSLKSEHNWGIGDFGDLKQFLRHIAATGADFVGLNPIHALFPANPESASPYSPSSRKWLNILYIDLNTLPEFQQNPEAQQWFQQPQIQQTLEKLRTASHIHYTEVMALKLKGLRLAFSFFQQQANSTRQADFEQFLQQKGESLIIQATFDALHQHLSEQFPEQWGWNYWATQYQDYHSETVAHFQQTHQANIHFYAWLQFIAETQLKECNELCKTLKMPIGLYRDLAVGVSDQGAETWCDKQLYCLKASIGAPPDILAPQGQNWGLSPLNPHILQQRAYQPFIDLVRANLNHCGALRIDHIMSLLRLWWIPKNGQAQDGAYIRYPVDDLIAILALESHRHKALIIGEDLGTVPKAIVSKLKNAGILSYKVFYFEFDEQGKSRDLADYPYQAMTTLSTHDLPTIDGYWRGYDFELGQRYGIYPNEKILAILQQQRQEAKAKILARLTEAGIEPDLPKDLSSPISKKFNHQLQAYVGKVESALLGLQPEDWLNMSEPVNIPGTSTQYPNWRRRLSQNITEIFNDPEVQQLLQKINTCRKPH</sequence>
<dbReference type="InterPro" id="IPR017853">
    <property type="entry name" value="GH"/>
</dbReference>
<comment type="caution">
    <text evidence="12">The sequence shown here is derived from an EMBL/GenBank/DDBJ whole genome shotgun (WGS) entry which is preliminary data.</text>
</comment>
<name>A0A0A2Y536_9PAST</name>
<evidence type="ECO:0000256" key="10">
    <source>
        <dbReference type="RuleBase" id="RU361207"/>
    </source>
</evidence>
<evidence type="ECO:0000313" key="12">
    <source>
        <dbReference type="EMBL" id="KGQ38237.1"/>
    </source>
</evidence>
<dbReference type="GO" id="GO:0005975">
    <property type="term" value="P:carbohydrate metabolic process"/>
    <property type="evidence" value="ECO:0007669"/>
    <property type="project" value="InterPro"/>
</dbReference>
<evidence type="ECO:0000256" key="2">
    <source>
        <dbReference type="ARBA" id="ARBA00005684"/>
    </source>
</evidence>
<evidence type="ECO:0000256" key="3">
    <source>
        <dbReference type="ARBA" id="ARBA00012560"/>
    </source>
</evidence>
<keyword evidence="6 10" id="KW-0808">Transferase</keyword>
<evidence type="ECO:0000256" key="9">
    <source>
        <dbReference type="ARBA" id="ARBA00031501"/>
    </source>
</evidence>
<dbReference type="Proteomes" id="UP000030539">
    <property type="component" value="Unassembled WGS sequence"/>
</dbReference>
<evidence type="ECO:0000259" key="11">
    <source>
        <dbReference type="Pfam" id="PF21226"/>
    </source>
</evidence>
<organism evidence="12 13">
    <name type="scientific">Gallibacterium genomosp. 1</name>
    <dbReference type="NCBI Taxonomy" id="155515"/>
    <lineage>
        <taxon>Bacteria</taxon>
        <taxon>Pseudomonadati</taxon>
        <taxon>Pseudomonadota</taxon>
        <taxon>Gammaproteobacteria</taxon>
        <taxon>Pasteurellales</taxon>
        <taxon>Pasteurellaceae</taxon>
        <taxon>Gallibacterium</taxon>
    </lineage>
</organism>
<reference evidence="12 13" key="1">
    <citation type="submission" date="2014-08" db="EMBL/GenBank/DDBJ databases">
        <title>Chaperone-usher fimbriae in a diverse selection of Gallibacterium genomes.</title>
        <authorList>
            <person name="Kudirkiene E."/>
            <person name="Bager R.J."/>
            <person name="Johnson T.J."/>
            <person name="Bojesen A.M."/>
        </authorList>
    </citation>
    <scope>NUCLEOTIDE SEQUENCE [LARGE SCALE GENOMIC DNA]</scope>
    <source>
        <strain evidence="12 13">CCM5974</strain>
    </source>
</reference>
<dbReference type="AlphaFoldDB" id="A0A0A2Y536"/>
<dbReference type="eggNOG" id="COG1640">
    <property type="taxonomic scope" value="Bacteria"/>
</dbReference>
<evidence type="ECO:0000313" key="13">
    <source>
        <dbReference type="Proteomes" id="UP000030539"/>
    </source>
</evidence>
<feature type="domain" description="MalQ N-terminal beta-sandwich" evidence="11">
    <location>
        <begin position="50"/>
        <end position="129"/>
    </location>
</feature>
<dbReference type="STRING" id="155515.JP36_03615"/>
<dbReference type="PANTHER" id="PTHR32438:SF5">
    <property type="entry name" value="4-ALPHA-GLUCANOTRANSFERASE DPE1, CHLOROPLASTIC_AMYLOPLASTIC"/>
    <property type="match status" value="1"/>
</dbReference>
<comment type="similarity">
    <text evidence="2 10">Belongs to the disproportionating enzyme family.</text>
</comment>
<dbReference type="EC" id="2.4.1.25" evidence="3 10"/>
<accession>A0A0A2Y536</accession>
<dbReference type="InterPro" id="IPR003385">
    <property type="entry name" value="Glyco_hydro_77"/>
</dbReference>
<dbReference type="SUPFAM" id="SSF51445">
    <property type="entry name" value="(Trans)glycosidases"/>
    <property type="match status" value="1"/>
</dbReference>
<dbReference type="NCBIfam" id="TIGR00217">
    <property type="entry name" value="malQ"/>
    <property type="match status" value="1"/>
</dbReference>
<evidence type="ECO:0000256" key="6">
    <source>
        <dbReference type="ARBA" id="ARBA00022679"/>
    </source>
</evidence>
<comment type="catalytic activity">
    <reaction evidence="1 10">
        <text>Transfers a segment of a (1-&gt;4)-alpha-D-glucan to a new position in an acceptor, which may be glucose or a (1-&gt;4)-alpha-D-glucan.</text>
        <dbReference type="EC" id="2.4.1.25"/>
    </reaction>
</comment>
<dbReference type="EMBL" id="JPXX01000009">
    <property type="protein sequence ID" value="KGQ38237.1"/>
    <property type="molecule type" value="Genomic_DNA"/>
</dbReference>
<keyword evidence="7 10" id="KW-0119">Carbohydrate metabolism</keyword>
<evidence type="ECO:0000256" key="5">
    <source>
        <dbReference type="ARBA" id="ARBA00022676"/>
    </source>
</evidence>
<dbReference type="Gene3D" id="3.20.20.80">
    <property type="entry name" value="Glycosidases"/>
    <property type="match status" value="1"/>
</dbReference>
<keyword evidence="5 10" id="KW-0328">Glycosyltransferase</keyword>
<protein>
    <recommendedName>
        <fullName evidence="4 10">4-alpha-glucanotransferase</fullName>
        <ecNumber evidence="3 10">2.4.1.25</ecNumber>
    </recommendedName>
    <alternativeName>
        <fullName evidence="8 10">Amylomaltase</fullName>
    </alternativeName>
    <alternativeName>
        <fullName evidence="9 10">Disproportionating enzyme</fullName>
    </alternativeName>
</protein>
<dbReference type="Pfam" id="PF02446">
    <property type="entry name" value="Glyco_hydro_77"/>
    <property type="match status" value="1"/>
</dbReference>
<gene>
    <name evidence="12" type="ORF">JP36_03615</name>
</gene>
<evidence type="ECO:0000256" key="7">
    <source>
        <dbReference type="ARBA" id="ARBA00023277"/>
    </source>
</evidence>
<evidence type="ECO:0000256" key="1">
    <source>
        <dbReference type="ARBA" id="ARBA00000439"/>
    </source>
</evidence>
<dbReference type="RefSeq" id="WP_039172009.1">
    <property type="nucleotide sequence ID" value="NZ_JPXX01000009.1"/>
</dbReference>